<dbReference type="CDD" id="cd07328">
    <property type="entry name" value="M48_Ste24p_like"/>
    <property type="match status" value="1"/>
</dbReference>
<keyword evidence="7 14" id="KW-0378">Hydrolase</keyword>
<keyword evidence="3" id="KW-1003">Cell membrane</keyword>
<dbReference type="SUPFAM" id="SSF48452">
    <property type="entry name" value="TPR-like"/>
    <property type="match status" value="1"/>
</dbReference>
<feature type="transmembrane region" description="Helical" evidence="12">
    <location>
        <begin position="28"/>
        <end position="52"/>
    </location>
</feature>
<evidence type="ECO:0000256" key="6">
    <source>
        <dbReference type="ARBA" id="ARBA00022723"/>
    </source>
</evidence>
<keyword evidence="5 12" id="KW-0812">Transmembrane</keyword>
<evidence type="ECO:0000256" key="3">
    <source>
        <dbReference type="ARBA" id="ARBA00022475"/>
    </source>
</evidence>
<accession>A0ABV4Y9C5</accession>
<protein>
    <submittedName>
        <fullName evidence="14">M48 family metalloprotease</fullName>
        <ecNumber evidence="14">3.4.24.-</ecNumber>
    </submittedName>
</protein>
<dbReference type="PANTHER" id="PTHR43221:SF1">
    <property type="entry name" value="PROTEASE HTPX"/>
    <property type="match status" value="1"/>
</dbReference>
<comment type="subcellular location">
    <subcellularLocation>
        <location evidence="2">Cell membrane</location>
        <topology evidence="2">Multi-pass membrane protein</topology>
    </subcellularLocation>
</comment>
<evidence type="ECO:0000256" key="12">
    <source>
        <dbReference type="SAM" id="Phobius"/>
    </source>
</evidence>
<evidence type="ECO:0000256" key="1">
    <source>
        <dbReference type="ARBA" id="ARBA00001947"/>
    </source>
</evidence>
<sequence>MKDQEFNNLIQKLEKYARVNPSGYNLRVGLLAALGFGYIFLVFALLCTIFWLLGLKQISFFLVLAIAQLLYTGFTPPKGVELTRQEVPELFALIDELIEKLKTPKFDRILLDTRQNAGVLQIPRLGILFIGWQKNFLILGLPLMHSLSPEQFRAILAHELGHLSGNHSRFSGWIYQLRYTWFNLVERFHANGQGGSFLFSKFFNWYEPFFRAYSFVLARNNEYEADRYAAELAGSHNAAQALINIEIKEHYLQEYFWRNFYKQALEQSETPNNTMTKMLQQLAKPIPESDAKLWLDWGLTEKTNHEDTHPCLRDRLTAFGYLPVGYDLPLPPPIQRTAAEYFFGDSLPEFAQRLDIKWQEENTNFWQLIYQQYQRRFQKFQSFKAKAKTHLLTVESTWKYAQLTSEFQGAKAAIPLYQEVLSQQPQHVAANFNLGQILLKEQDFRGIEYLETAMQKDPELVVAGCKLIYAFFQRQGNYTKAKIYQERIEANFYLVEQAIKERREISDRTRFFPHDLPEEEIKQIVEQLSTYPQIKEAYLAQKTVTHFPEKPIYVLAIIRRFLGSDPNKYQTDAEFIDLLLDDLNFSGEVLGIAINQHNNRLRDIFRKIPALIYP</sequence>
<evidence type="ECO:0000256" key="2">
    <source>
        <dbReference type="ARBA" id="ARBA00004651"/>
    </source>
</evidence>
<evidence type="ECO:0000256" key="9">
    <source>
        <dbReference type="ARBA" id="ARBA00022989"/>
    </source>
</evidence>
<evidence type="ECO:0000256" key="11">
    <source>
        <dbReference type="ARBA" id="ARBA00023136"/>
    </source>
</evidence>
<dbReference type="InterPro" id="IPR050083">
    <property type="entry name" value="HtpX_protease"/>
</dbReference>
<evidence type="ECO:0000313" key="15">
    <source>
        <dbReference type="Proteomes" id="UP001576776"/>
    </source>
</evidence>
<evidence type="ECO:0000259" key="13">
    <source>
        <dbReference type="Pfam" id="PF01435"/>
    </source>
</evidence>
<evidence type="ECO:0000256" key="10">
    <source>
        <dbReference type="ARBA" id="ARBA00023049"/>
    </source>
</evidence>
<dbReference type="Gene3D" id="3.30.2010.10">
    <property type="entry name" value="Metalloproteases ('zincins'), catalytic domain"/>
    <property type="match status" value="1"/>
</dbReference>
<evidence type="ECO:0000256" key="4">
    <source>
        <dbReference type="ARBA" id="ARBA00022670"/>
    </source>
</evidence>
<dbReference type="InterPro" id="IPR001915">
    <property type="entry name" value="Peptidase_M48"/>
</dbReference>
<keyword evidence="4" id="KW-0645">Protease</keyword>
<comment type="cofactor">
    <cofactor evidence="1">
        <name>Zn(2+)</name>
        <dbReference type="ChEBI" id="CHEBI:29105"/>
    </cofactor>
</comment>
<dbReference type="EMBL" id="JBHFNS010000041">
    <property type="protein sequence ID" value="MFB2935419.1"/>
    <property type="molecule type" value="Genomic_DNA"/>
</dbReference>
<dbReference type="EC" id="3.4.24.-" evidence="14"/>
<name>A0ABV4Y9C5_9CYAN</name>
<evidence type="ECO:0000256" key="8">
    <source>
        <dbReference type="ARBA" id="ARBA00022833"/>
    </source>
</evidence>
<feature type="transmembrane region" description="Helical" evidence="12">
    <location>
        <begin position="58"/>
        <end position="74"/>
    </location>
</feature>
<reference evidence="14 15" key="1">
    <citation type="submission" date="2024-09" db="EMBL/GenBank/DDBJ databases">
        <title>Floridaenema gen nov. (Aerosakkonemataceae, Aerosakkonematales ord. nov., Cyanobacteria) from benthic tropical and subtropical fresh waters, with the description of four new species.</title>
        <authorList>
            <person name="Moretto J.A."/>
            <person name="Berthold D.E."/>
            <person name="Lefler F.W."/>
            <person name="Huang I.-S."/>
            <person name="Laughinghouse H. IV."/>
        </authorList>
    </citation>
    <scope>NUCLEOTIDE SEQUENCE [LARGE SCALE GENOMIC DNA]</scope>
    <source>
        <strain evidence="14 15">BLCC-F154</strain>
    </source>
</reference>
<comment type="caution">
    <text evidence="14">The sequence shown here is derived from an EMBL/GenBank/DDBJ whole genome shotgun (WGS) entry which is preliminary data.</text>
</comment>
<dbReference type="RefSeq" id="WP_413256934.1">
    <property type="nucleotide sequence ID" value="NZ_JBHFNS010000041.1"/>
</dbReference>
<gene>
    <name evidence="14" type="ORF">ACE1B6_09080</name>
</gene>
<feature type="domain" description="Peptidase M48" evidence="13">
    <location>
        <begin position="131"/>
        <end position="318"/>
    </location>
</feature>
<dbReference type="Pfam" id="PF01435">
    <property type="entry name" value="Peptidase_M48"/>
    <property type="match status" value="1"/>
</dbReference>
<evidence type="ECO:0000313" key="14">
    <source>
        <dbReference type="EMBL" id="MFB2935419.1"/>
    </source>
</evidence>
<evidence type="ECO:0000256" key="7">
    <source>
        <dbReference type="ARBA" id="ARBA00022801"/>
    </source>
</evidence>
<keyword evidence="11 12" id="KW-0472">Membrane</keyword>
<dbReference type="Gene3D" id="1.25.40.10">
    <property type="entry name" value="Tetratricopeptide repeat domain"/>
    <property type="match status" value="1"/>
</dbReference>
<evidence type="ECO:0000256" key="5">
    <source>
        <dbReference type="ARBA" id="ARBA00022692"/>
    </source>
</evidence>
<keyword evidence="9 12" id="KW-1133">Transmembrane helix</keyword>
<organism evidence="14 15">
    <name type="scientific">Floridaenema fluviatile BLCC-F154</name>
    <dbReference type="NCBI Taxonomy" id="3153640"/>
    <lineage>
        <taxon>Bacteria</taxon>
        <taxon>Bacillati</taxon>
        <taxon>Cyanobacteriota</taxon>
        <taxon>Cyanophyceae</taxon>
        <taxon>Oscillatoriophycideae</taxon>
        <taxon>Aerosakkonematales</taxon>
        <taxon>Aerosakkonemataceae</taxon>
        <taxon>Floridanema</taxon>
        <taxon>Floridanema fluviatile</taxon>
    </lineage>
</organism>
<keyword evidence="10 14" id="KW-0482">Metalloprotease</keyword>
<dbReference type="GO" id="GO:0008237">
    <property type="term" value="F:metallopeptidase activity"/>
    <property type="evidence" value="ECO:0007669"/>
    <property type="project" value="UniProtKB-KW"/>
</dbReference>
<dbReference type="PANTHER" id="PTHR43221">
    <property type="entry name" value="PROTEASE HTPX"/>
    <property type="match status" value="1"/>
</dbReference>
<keyword evidence="8" id="KW-0862">Zinc</keyword>
<dbReference type="Proteomes" id="UP001576776">
    <property type="component" value="Unassembled WGS sequence"/>
</dbReference>
<dbReference type="InterPro" id="IPR011990">
    <property type="entry name" value="TPR-like_helical_dom_sf"/>
</dbReference>
<keyword evidence="6" id="KW-0479">Metal-binding</keyword>
<keyword evidence="15" id="KW-1185">Reference proteome</keyword>
<proteinExistence type="predicted"/>